<dbReference type="PANTHER" id="PTHR24198:SF165">
    <property type="entry name" value="ANKYRIN REPEAT-CONTAINING PROTEIN-RELATED"/>
    <property type="match status" value="1"/>
</dbReference>
<evidence type="ECO:0000256" key="3">
    <source>
        <dbReference type="PROSITE-ProRule" id="PRU00023"/>
    </source>
</evidence>
<dbReference type="PANTHER" id="PTHR24198">
    <property type="entry name" value="ANKYRIN REPEAT AND PROTEIN KINASE DOMAIN-CONTAINING PROTEIN"/>
    <property type="match status" value="1"/>
</dbReference>
<feature type="repeat" description="ANK" evidence="3">
    <location>
        <begin position="21"/>
        <end position="54"/>
    </location>
</feature>
<keyword evidence="2 3" id="KW-0040">ANK repeat</keyword>
<reference evidence="4" key="1">
    <citation type="journal article" date="2023" name="Mol. Phylogenet. Evol.">
        <title>Genome-scale phylogeny and comparative genomics of the fungal order Sordariales.</title>
        <authorList>
            <person name="Hensen N."/>
            <person name="Bonometti L."/>
            <person name="Westerberg I."/>
            <person name="Brannstrom I.O."/>
            <person name="Guillou S."/>
            <person name="Cros-Aarteil S."/>
            <person name="Calhoun S."/>
            <person name="Haridas S."/>
            <person name="Kuo A."/>
            <person name="Mondo S."/>
            <person name="Pangilinan J."/>
            <person name="Riley R."/>
            <person name="LaButti K."/>
            <person name="Andreopoulos B."/>
            <person name="Lipzen A."/>
            <person name="Chen C."/>
            <person name="Yan M."/>
            <person name="Daum C."/>
            <person name="Ng V."/>
            <person name="Clum A."/>
            <person name="Steindorff A."/>
            <person name="Ohm R.A."/>
            <person name="Martin F."/>
            <person name="Silar P."/>
            <person name="Natvig D.O."/>
            <person name="Lalanne C."/>
            <person name="Gautier V."/>
            <person name="Ament-Velasquez S.L."/>
            <person name="Kruys A."/>
            <person name="Hutchinson M.I."/>
            <person name="Powell A.J."/>
            <person name="Barry K."/>
            <person name="Miller A.N."/>
            <person name="Grigoriev I.V."/>
            <person name="Debuchy R."/>
            <person name="Gladieux P."/>
            <person name="Hiltunen Thoren M."/>
            <person name="Johannesson H."/>
        </authorList>
    </citation>
    <scope>NUCLEOTIDE SEQUENCE</scope>
    <source>
        <strain evidence="4">CBS 892.96</strain>
    </source>
</reference>
<evidence type="ECO:0000313" key="4">
    <source>
        <dbReference type="EMBL" id="KAK4175080.1"/>
    </source>
</evidence>
<gene>
    <name evidence="4" type="ORF">QBC36DRAFT_190733</name>
</gene>
<sequence>LEELEILLYAGVLVNGRDVASHTPPVHVVKMTGQRINFVRWLVEKGADINAIDYIGRSVLSWAVAAYLLCHLPLIAETGMFTMKLLIQHGASVHSRDDAGKNVLEYASSCPGGSEVVELLLQKGTDPNSTFLTRFCSTNHQLGTMAACLDHTEFLLGNGAAVNHLNNNSRTLLSYAMEYGELDLARVLVKCGADVNTVNESGQPSALAKVVSNFDPPTKTIERVRLFIRHSAIINHKDDKCQTPMDLFLQRQKRVKKSKKKSKKEQKSFVLLGFLKCC</sequence>
<dbReference type="Proteomes" id="UP001302321">
    <property type="component" value="Unassembled WGS sequence"/>
</dbReference>
<keyword evidence="1" id="KW-0677">Repeat</keyword>
<dbReference type="SMART" id="SM00248">
    <property type="entry name" value="ANK"/>
    <property type="match status" value="5"/>
</dbReference>
<dbReference type="AlphaFoldDB" id="A0AAN6W4H2"/>
<reference evidence="4" key="2">
    <citation type="submission" date="2023-05" db="EMBL/GenBank/DDBJ databases">
        <authorList>
            <consortium name="Lawrence Berkeley National Laboratory"/>
            <person name="Steindorff A."/>
            <person name="Hensen N."/>
            <person name="Bonometti L."/>
            <person name="Westerberg I."/>
            <person name="Brannstrom I.O."/>
            <person name="Guillou S."/>
            <person name="Cros-Aarteil S."/>
            <person name="Calhoun S."/>
            <person name="Haridas S."/>
            <person name="Kuo A."/>
            <person name="Mondo S."/>
            <person name="Pangilinan J."/>
            <person name="Riley R."/>
            <person name="Labutti K."/>
            <person name="Andreopoulos B."/>
            <person name="Lipzen A."/>
            <person name="Chen C."/>
            <person name="Yanf M."/>
            <person name="Daum C."/>
            <person name="Ng V."/>
            <person name="Clum A."/>
            <person name="Ohm R."/>
            <person name="Martin F."/>
            <person name="Silar P."/>
            <person name="Natvig D."/>
            <person name="Lalanne C."/>
            <person name="Gautier V."/>
            <person name="Ament-Velasquez S.L."/>
            <person name="Kruys A."/>
            <person name="Hutchinson M.I."/>
            <person name="Powell A.J."/>
            <person name="Barry K."/>
            <person name="Miller A.N."/>
            <person name="Grigoriev I.V."/>
            <person name="Debuchy R."/>
            <person name="Gladieux P."/>
            <person name="Thoren M.H."/>
            <person name="Johannesson H."/>
        </authorList>
    </citation>
    <scope>NUCLEOTIDE SEQUENCE</scope>
    <source>
        <strain evidence="4">CBS 892.96</strain>
    </source>
</reference>
<evidence type="ECO:0000256" key="1">
    <source>
        <dbReference type="ARBA" id="ARBA00022737"/>
    </source>
</evidence>
<feature type="non-terminal residue" evidence="4">
    <location>
        <position position="1"/>
    </location>
</feature>
<dbReference type="EMBL" id="MU866249">
    <property type="protein sequence ID" value="KAK4175080.1"/>
    <property type="molecule type" value="Genomic_DNA"/>
</dbReference>
<dbReference type="PROSITE" id="PS50088">
    <property type="entry name" value="ANK_REPEAT"/>
    <property type="match status" value="2"/>
</dbReference>
<accession>A0AAN6W4H2</accession>
<dbReference type="InterPro" id="IPR002110">
    <property type="entry name" value="Ankyrin_rpt"/>
</dbReference>
<comment type="caution">
    <text evidence="4">The sequence shown here is derived from an EMBL/GenBank/DDBJ whole genome shotgun (WGS) entry which is preliminary data.</text>
</comment>
<dbReference type="PROSITE" id="PS50297">
    <property type="entry name" value="ANK_REP_REGION"/>
    <property type="match status" value="1"/>
</dbReference>
<dbReference type="InterPro" id="IPR036770">
    <property type="entry name" value="Ankyrin_rpt-contain_sf"/>
</dbReference>
<name>A0AAN6W4H2_9PEZI</name>
<feature type="repeat" description="ANK" evidence="3">
    <location>
        <begin position="168"/>
        <end position="200"/>
    </location>
</feature>
<proteinExistence type="predicted"/>
<dbReference type="Gene3D" id="1.25.40.20">
    <property type="entry name" value="Ankyrin repeat-containing domain"/>
    <property type="match status" value="1"/>
</dbReference>
<dbReference type="Pfam" id="PF00023">
    <property type="entry name" value="Ank"/>
    <property type="match status" value="1"/>
</dbReference>
<evidence type="ECO:0000256" key="2">
    <source>
        <dbReference type="ARBA" id="ARBA00023043"/>
    </source>
</evidence>
<protein>
    <submittedName>
        <fullName evidence="4">Ankyrin repeat-containing domain protein</fullName>
    </submittedName>
</protein>
<dbReference type="SUPFAM" id="SSF48403">
    <property type="entry name" value="Ankyrin repeat"/>
    <property type="match status" value="1"/>
</dbReference>
<keyword evidence="5" id="KW-1185">Reference proteome</keyword>
<organism evidence="4 5">
    <name type="scientific">Triangularia setosa</name>
    <dbReference type="NCBI Taxonomy" id="2587417"/>
    <lineage>
        <taxon>Eukaryota</taxon>
        <taxon>Fungi</taxon>
        <taxon>Dikarya</taxon>
        <taxon>Ascomycota</taxon>
        <taxon>Pezizomycotina</taxon>
        <taxon>Sordariomycetes</taxon>
        <taxon>Sordariomycetidae</taxon>
        <taxon>Sordariales</taxon>
        <taxon>Podosporaceae</taxon>
        <taxon>Triangularia</taxon>
    </lineage>
</organism>
<evidence type="ECO:0000313" key="5">
    <source>
        <dbReference type="Proteomes" id="UP001302321"/>
    </source>
</evidence>